<comment type="caution">
    <text evidence="2">The sequence shown here is derived from an EMBL/GenBank/DDBJ whole genome shotgun (WGS) entry which is preliminary data.</text>
</comment>
<sequence length="123" mass="13309">MMTYQLITFVLIASLSSTVATLSGTYQITNLKTRTTLENHHVGQDIFVGDGSLETDSSFSKWVITPIAKSPPNFYSLQNLGSGGFAALTSAKPGDRVTTTPHAQVFNITKINNLSYAVRPLTI</sequence>
<accession>A0A9P5Y3T9</accession>
<proteinExistence type="predicted"/>
<dbReference type="Proteomes" id="UP000807353">
    <property type="component" value="Unassembled WGS sequence"/>
</dbReference>
<feature type="chain" id="PRO_5040292771" evidence="1">
    <location>
        <begin position="22"/>
        <end position="123"/>
    </location>
</feature>
<keyword evidence="3" id="KW-1185">Reference proteome</keyword>
<dbReference type="Gene3D" id="2.80.10.50">
    <property type="match status" value="1"/>
</dbReference>
<evidence type="ECO:0000313" key="3">
    <source>
        <dbReference type="Proteomes" id="UP000807353"/>
    </source>
</evidence>
<reference evidence="2" key="1">
    <citation type="submission" date="2020-11" db="EMBL/GenBank/DDBJ databases">
        <authorList>
            <consortium name="DOE Joint Genome Institute"/>
            <person name="Ahrendt S."/>
            <person name="Riley R."/>
            <person name="Andreopoulos W."/>
            <person name="Labutti K."/>
            <person name="Pangilinan J."/>
            <person name="Ruiz-Duenas F.J."/>
            <person name="Barrasa J.M."/>
            <person name="Sanchez-Garcia M."/>
            <person name="Camarero S."/>
            <person name="Miyauchi S."/>
            <person name="Serrano A."/>
            <person name="Linde D."/>
            <person name="Babiker R."/>
            <person name="Drula E."/>
            <person name="Ayuso-Fernandez I."/>
            <person name="Pacheco R."/>
            <person name="Padilla G."/>
            <person name="Ferreira P."/>
            <person name="Barriuso J."/>
            <person name="Kellner H."/>
            <person name="Castanera R."/>
            <person name="Alfaro M."/>
            <person name="Ramirez L."/>
            <person name="Pisabarro A.G."/>
            <person name="Kuo A."/>
            <person name="Tritt A."/>
            <person name="Lipzen A."/>
            <person name="He G."/>
            <person name="Yan M."/>
            <person name="Ng V."/>
            <person name="Cullen D."/>
            <person name="Martin F."/>
            <person name="Rosso M.-N."/>
            <person name="Henrissat B."/>
            <person name="Hibbett D."/>
            <person name="Martinez A.T."/>
            <person name="Grigoriev I.V."/>
        </authorList>
    </citation>
    <scope>NUCLEOTIDE SEQUENCE</scope>
    <source>
        <strain evidence="2">CBS 247.69</strain>
    </source>
</reference>
<organism evidence="2 3">
    <name type="scientific">Collybia nuda</name>
    <dbReference type="NCBI Taxonomy" id="64659"/>
    <lineage>
        <taxon>Eukaryota</taxon>
        <taxon>Fungi</taxon>
        <taxon>Dikarya</taxon>
        <taxon>Basidiomycota</taxon>
        <taxon>Agaricomycotina</taxon>
        <taxon>Agaricomycetes</taxon>
        <taxon>Agaricomycetidae</taxon>
        <taxon>Agaricales</taxon>
        <taxon>Tricholomatineae</taxon>
        <taxon>Clitocybaceae</taxon>
        <taxon>Collybia</taxon>
    </lineage>
</organism>
<evidence type="ECO:0000256" key="1">
    <source>
        <dbReference type="SAM" id="SignalP"/>
    </source>
</evidence>
<evidence type="ECO:0000313" key="2">
    <source>
        <dbReference type="EMBL" id="KAF9461757.1"/>
    </source>
</evidence>
<dbReference type="EMBL" id="MU150279">
    <property type="protein sequence ID" value="KAF9461757.1"/>
    <property type="molecule type" value="Genomic_DNA"/>
</dbReference>
<protein>
    <submittedName>
        <fullName evidence="2">Uncharacterized protein</fullName>
    </submittedName>
</protein>
<name>A0A9P5Y3T9_9AGAR</name>
<keyword evidence="1" id="KW-0732">Signal</keyword>
<gene>
    <name evidence="2" type="ORF">BDZ94DRAFT_793170</name>
</gene>
<feature type="signal peptide" evidence="1">
    <location>
        <begin position="1"/>
        <end position="21"/>
    </location>
</feature>
<dbReference type="AlphaFoldDB" id="A0A9P5Y3T9"/>